<sequence>MKGEKLPNGPRFESCASLLPRLDTLIIYLPFDEFNEVIPIFRNSGQLQLRSIDIGMPYSAEVPQTGINIKWFECLSTDAVYLRELTIRGLSLPWTIPPHQKLTRLLIITPYPLPTPVDLLTFLSHCLMLNELELSLCPGSRTHDLPSTSSPVALQKLNFSYLTKLGLSATDIDSHECVREVSSRIVIPGQLSSLSITYLPRINVSSTKLFELAPAGSWAHFKNQPFFSINLPLPRQPFYFPRQKFHIYAGGDPNGPLRGWKPGGNYNDNNQLTPFSLVGRPQEVFDYLPVVDLIRGMSNIQHLQLISSACELLTSWNVDFPAPFPHLITLELQYVPVKDCTDCLMALIPFPDIILNTLILRGVGINSAVLLDVASKTGMRTLGLEETHVENEIPIILRGKGVEVILIDEEWYFSCTVSEN</sequence>
<dbReference type="Proteomes" id="UP001050691">
    <property type="component" value="Unassembled WGS sequence"/>
</dbReference>
<proteinExistence type="predicted"/>
<gene>
    <name evidence="1" type="ORF">Clacol_004995</name>
</gene>
<dbReference type="SUPFAM" id="SSF52047">
    <property type="entry name" value="RNI-like"/>
    <property type="match status" value="1"/>
</dbReference>
<dbReference type="InterPro" id="IPR032675">
    <property type="entry name" value="LRR_dom_sf"/>
</dbReference>
<protein>
    <submittedName>
        <fullName evidence="1">Uncharacterized protein</fullName>
    </submittedName>
</protein>
<accession>A0AAV5AB15</accession>
<keyword evidence="2" id="KW-1185">Reference proteome</keyword>
<name>A0AAV5AB15_9AGAM</name>
<evidence type="ECO:0000313" key="1">
    <source>
        <dbReference type="EMBL" id="GJJ10767.1"/>
    </source>
</evidence>
<comment type="caution">
    <text evidence="1">The sequence shown here is derived from an EMBL/GenBank/DDBJ whole genome shotgun (WGS) entry which is preliminary data.</text>
</comment>
<reference evidence="1" key="1">
    <citation type="submission" date="2021-10" db="EMBL/GenBank/DDBJ databases">
        <title>De novo Genome Assembly of Clathrus columnatus (Basidiomycota, Fungi) Using Illumina and Nanopore Sequence Data.</title>
        <authorList>
            <person name="Ogiso-Tanaka E."/>
            <person name="Itagaki H."/>
            <person name="Hosoya T."/>
            <person name="Hosaka K."/>
        </authorList>
    </citation>
    <scope>NUCLEOTIDE SEQUENCE</scope>
    <source>
        <strain evidence="1">MO-923</strain>
    </source>
</reference>
<evidence type="ECO:0000313" key="2">
    <source>
        <dbReference type="Proteomes" id="UP001050691"/>
    </source>
</evidence>
<dbReference type="EMBL" id="BPWL01000005">
    <property type="protein sequence ID" value="GJJ10767.1"/>
    <property type="molecule type" value="Genomic_DNA"/>
</dbReference>
<organism evidence="1 2">
    <name type="scientific">Clathrus columnatus</name>
    <dbReference type="NCBI Taxonomy" id="1419009"/>
    <lineage>
        <taxon>Eukaryota</taxon>
        <taxon>Fungi</taxon>
        <taxon>Dikarya</taxon>
        <taxon>Basidiomycota</taxon>
        <taxon>Agaricomycotina</taxon>
        <taxon>Agaricomycetes</taxon>
        <taxon>Phallomycetidae</taxon>
        <taxon>Phallales</taxon>
        <taxon>Clathraceae</taxon>
        <taxon>Clathrus</taxon>
    </lineage>
</organism>
<dbReference type="AlphaFoldDB" id="A0AAV5AB15"/>
<dbReference type="Gene3D" id="3.80.10.10">
    <property type="entry name" value="Ribonuclease Inhibitor"/>
    <property type="match status" value="1"/>
</dbReference>